<evidence type="ECO:0000313" key="1">
    <source>
        <dbReference type="Proteomes" id="UP000095287"/>
    </source>
</evidence>
<sequence>MLKPTTEALSHLLQLSLQKYRSYDGKLMSDHLRRKSSLLNYDVSARAASHTVSEAAVGSSRGGLVNSTQILGKLVGFLLLRFLLRRFANVRSQHMHRMCLPYIHFSVRDSNIYFGVR</sequence>
<accession>A0A1I7YZ61</accession>
<evidence type="ECO:0000313" key="2">
    <source>
        <dbReference type="WBParaSite" id="L893_g21162.t1"/>
    </source>
</evidence>
<protein>
    <submittedName>
        <fullName evidence="2">Uncharacterized protein</fullName>
    </submittedName>
</protein>
<reference evidence="2" key="1">
    <citation type="submission" date="2016-11" db="UniProtKB">
        <authorList>
            <consortium name="WormBaseParasite"/>
        </authorList>
    </citation>
    <scope>IDENTIFICATION</scope>
</reference>
<organism evidence="1 2">
    <name type="scientific">Steinernema glaseri</name>
    <dbReference type="NCBI Taxonomy" id="37863"/>
    <lineage>
        <taxon>Eukaryota</taxon>
        <taxon>Metazoa</taxon>
        <taxon>Ecdysozoa</taxon>
        <taxon>Nematoda</taxon>
        <taxon>Chromadorea</taxon>
        <taxon>Rhabditida</taxon>
        <taxon>Tylenchina</taxon>
        <taxon>Panagrolaimomorpha</taxon>
        <taxon>Strongyloidoidea</taxon>
        <taxon>Steinernematidae</taxon>
        <taxon>Steinernema</taxon>
    </lineage>
</organism>
<name>A0A1I7YZ61_9BILA</name>
<keyword evidence="1" id="KW-1185">Reference proteome</keyword>
<dbReference type="AlphaFoldDB" id="A0A1I7YZ61"/>
<proteinExistence type="predicted"/>
<dbReference type="Proteomes" id="UP000095287">
    <property type="component" value="Unplaced"/>
</dbReference>
<dbReference type="WBParaSite" id="L893_g21162.t1">
    <property type="protein sequence ID" value="L893_g21162.t1"/>
    <property type="gene ID" value="L893_g21162"/>
</dbReference>